<reference evidence="2 3" key="1">
    <citation type="submission" date="2019-06" db="EMBL/GenBank/DDBJ databases">
        <title>Saccharibacillus brassicae sp. nov., an endophytic bacterium isolated from Chinese cabbage seeds (Brassica pekinensis).</title>
        <authorList>
            <person name="Jiang L."/>
            <person name="Lee J."/>
            <person name="Kim S.W."/>
        </authorList>
    </citation>
    <scope>NUCLEOTIDE SEQUENCE [LARGE SCALE GENOMIC DNA]</scope>
    <source>
        <strain evidence="3">KCTC 43072 / ATSA2</strain>
    </source>
</reference>
<evidence type="ECO:0000256" key="1">
    <source>
        <dbReference type="SAM" id="Phobius"/>
    </source>
</evidence>
<protein>
    <submittedName>
        <fullName evidence="2">Uncharacterized protein</fullName>
    </submittedName>
</protein>
<evidence type="ECO:0000313" key="2">
    <source>
        <dbReference type="EMBL" id="QDH22003.1"/>
    </source>
</evidence>
<evidence type="ECO:0000313" key="3">
    <source>
        <dbReference type="Proteomes" id="UP000316968"/>
    </source>
</evidence>
<keyword evidence="1" id="KW-1133">Transmembrane helix</keyword>
<sequence>MHMNAKWITSLGCFIFTFSLLFPSYKAYEGIGYVSIAISSLIIGFLSYTMIEGLQKNQAARLARHQQLVVSLQEGQAKRDVQYDQFQDFSRNMQQNILQTIEGMKEFQNKSIQELSEFSTTINQLTLEQQEQTKKISKKLSEFTSRLTALFEERLKEEFADLKVIKTGINHTLEEMRAENYRSQKRHDEHFEENKIIFSGLASKLEGLYQEEQRNSRQHWSEIKTTVQDTLEDTQNSLENVMKSQRKDLRSIMEEVGEHQQNILEEILNQSKIQGDHTELLRKVQEEILLMNHEDMELMSKVLERI</sequence>
<feature type="transmembrane region" description="Helical" evidence="1">
    <location>
        <begin position="7"/>
        <end position="25"/>
    </location>
</feature>
<dbReference type="Proteomes" id="UP000316968">
    <property type="component" value="Chromosome"/>
</dbReference>
<accession>A0A4Y6UWA9</accession>
<dbReference type="RefSeq" id="WP_141448547.1">
    <property type="nucleotide sequence ID" value="NZ_CP041217.1"/>
</dbReference>
<organism evidence="2 3">
    <name type="scientific">Saccharibacillus brassicae</name>
    <dbReference type="NCBI Taxonomy" id="2583377"/>
    <lineage>
        <taxon>Bacteria</taxon>
        <taxon>Bacillati</taxon>
        <taxon>Bacillota</taxon>
        <taxon>Bacilli</taxon>
        <taxon>Bacillales</taxon>
        <taxon>Paenibacillaceae</taxon>
        <taxon>Saccharibacillus</taxon>
    </lineage>
</organism>
<keyword evidence="1" id="KW-0472">Membrane</keyword>
<keyword evidence="3" id="KW-1185">Reference proteome</keyword>
<dbReference type="AlphaFoldDB" id="A0A4Y6UWA9"/>
<dbReference type="KEGG" id="saca:FFV09_14825"/>
<proteinExistence type="predicted"/>
<dbReference type="EMBL" id="CP041217">
    <property type="protein sequence ID" value="QDH22003.1"/>
    <property type="molecule type" value="Genomic_DNA"/>
</dbReference>
<dbReference type="SUPFAM" id="SSF58113">
    <property type="entry name" value="Apolipoprotein A-I"/>
    <property type="match status" value="1"/>
</dbReference>
<name>A0A4Y6UWA9_SACBS</name>
<keyword evidence="1" id="KW-0812">Transmembrane</keyword>
<feature type="transmembrane region" description="Helical" evidence="1">
    <location>
        <begin position="31"/>
        <end position="51"/>
    </location>
</feature>
<gene>
    <name evidence="2" type="ORF">FFV09_14825</name>
</gene>